<evidence type="ECO:0000256" key="6">
    <source>
        <dbReference type="ARBA" id="ARBA00023136"/>
    </source>
</evidence>
<feature type="transmembrane region" description="Helical" evidence="10">
    <location>
        <begin position="150"/>
        <end position="172"/>
    </location>
</feature>
<comment type="similarity">
    <text evidence="2 9">Belongs to the G-protein coupled receptor 1 family.</text>
</comment>
<evidence type="ECO:0000313" key="13">
    <source>
        <dbReference type="Proteomes" id="UP001177670"/>
    </source>
</evidence>
<feature type="transmembrane region" description="Helical" evidence="10">
    <location>
        <begin position="209"/>
        <end position="228"/>
    </location>
</feature>
<keyword evidence="8 9" id="KW-0807">Transducer</keyword>
<dbReference type="Pfam" id="PF00001">
    <property type="entry name" value="7tm_1"/>
    <property type="match status" value="1"/>
</dbReference>
<dbReference type="Gene3D" id="1.20.1070.10">
    <property type="entry name" value="Rhodopsin 7-helix transmembrane proteins"/>
    <property type="match status" value="1"/>
</dbReference>
<evidence type="ECO:0000256" key="3">
    <source>
        <dbReference type="ARBA" id="ARBA00022692"/>
    </source>
</evidence>
<dbReference type="PRINTS" id="PR00237">
    <property type="entry name" value="GPCRRHODOPSN"/>
</dbReference>
<name>A0AA40FP27_9HYME</name>
<sequence length="283" mass="31609">MAVVRNTTFLNVIQGDEEEDDGYVPYDQRPETYIVPVVFLLILVVGVIGNGILVFTLLCDANMRNVPNTYVLSLALGDLLVIITCVPFTSFLYTIESWPWGLAVCKLSECAKDISIGVSVFTLTALSAERYCAIVNPIRRHVAGLSAKPLTILIACLIWILAIILAMPAAFFSHVPIVPLLHNKSILICSPFPEEFGESYQKGMVMFKFLAYYAIPLLVITGFYLGMARHLELSTRNMPGELSTGCHRMEQIRARKKNDVVFNPEKFWIAKVYNSGLEIILNQ</sequence>
<comment type="subcellular location">
    <subcellularLocation>
        <location evidence="1">Membrane</location>
        <topology evidence="1">Multi-pass membrane protein</topology>
    </subcellularLocation>
</comment>
<comment type="caution">
    <text evidence="12">The sequence shown here is derived from an EMBL/GenBank/DDBJ whole genome shotgun (WGS) entry which is preliminary data.</text>
</comment>
<evidence type="ECO:0000256" key="2">
    <source>
        <dbReference type="ARBA" id="ARBA00010663"/>
    </source>
</evidence>
<evidence type="ECO:0000256" key="1">
    <source>
        <dbReference type="ARBA" id="ARBA00004141"/>
    </source>
</evidence>
<dbReference type="EMBL" id="JAHYIQ010000023">
    <property type="protein sequence ID" value="KAK1122319.1"/>
    <property type="molecule type" value="Genomic_DNA"/>
</dbReference>
<evidence type="ECO:0000313" key="12">
    <source>
        <dbReference type="EMBL" id="KAK1122319.1"/>
    </source>
</evidence>
<dbReference type="GO" id="GO:0005886">
    <property type="term" value="C:plasma membrane"/>
    <property type="evidence" value="ECO:0007669"/>
    <property type="project" value="TreeGrafter"/>
</dbReference>
<dbReference type="PANTHER" id="PTHR45695">
    <property type="entry name" value="LEUCOKININ RECEPTOR-RELATED"/>
    <property type="match status" value="1"/>
</dbReference>
<dbReference type="AlphaFoldDB" id="A0AA40FP27"/>
<evidence type="ECO:0000256" key="5">
    <source>
        <dbReference type="ARBA" id="ARBA00023040"/>
    </source>
</evidence>
<keyword evidence="7 9" id="KW-0675">Receptor</keyword>
<organism evidence="12 13">
    <name type="scientific">Melipona bicolor</name>
    <dbReference type="NCBI Taxonomy" id="60889"/>
    <lineage>
        <taxon>Eukaryota</taxon>
        <taxon>Metazoa</taxon>
        <taxon>Ecdysozoa</taxon>
        <taxon>Arthropoda</taxon>
        <taxon>Hexapoda</taxon>
        <taxon>Insecta</taxon>
        <taxon>Pterygota</taxon>
        <taxon>Neoptera</taxon>
        <taxon>Endopterygota</taxon>
        <taxon>Hymenoptera</taxon>
        <taxon>Apocrita</taxon>
        <taxon>Aculeata</taxon>
        <taxon>Apoidea</taxon>
        <taxon>Anthophila</taxon>
        <taxon>Apidae</taxon>
        <taxon>Melipona</taxon>
    </lineage>
</organism>
<keyword evidence="5 9" id="KW-0297">G-protein coupled receptor</keyword>
<feature type="transmembrane region" description="Helical" evidence="10">
    <location>
        <begin position="33"/>
        <end position="58"/>
    </location>
</feature>
<evidence type="ECO:0000256" key="8">
    <source>
        <dbReference type="ARBA" id="ARBA00023224"/>
    </source>
</evidence>
<accession>A0AA40FP27</accession>
<keyword evidence="3 9" id="KW-0812">Transmembrane</keyword>
<dbReference type="InterPro" id="IPR017452">
    <property type="entry name" value="GPCR_Rhodpsn_7TM"/>
</dbReference>
<dbReference type="Proteomes" id="UP001177670">
    <property type="component" value="Unassembled WGS sequence"/>
</dbReference>
<dbReference type="InterPro" id="IPR000276">
    <property type="entry name" value="GPCR_Rhodpsn"/>
</dbReference>
<keyword evidence="13" id="KW-1185">Reference proteome</keyword>
<keyword evidence="4 10" id="KW-1133">Transmembrane helix</keyword>
<evidence type="ECO:0000256" key="9">
    <source>
        <dbReference type="RuleBase" id="RU000688"/>
    </source>
</evidence>
<protein>
    <recommendedName>
        <fullName evidence="11">G-protein coupled receptors family 1 profile domain-containing protein</fullName>
    </recommendedName>
</protein>
<dbReference type="GO" id="GO:0008188">
    <property type="term" value="F:neuropeptide receptor activity"/>
    <property type="evidence" value="ECO:0007669"/>
    <property type="project" value="TreeGrafter"/>
</dbReference>
<evidence type="ECO:0000256" key="10">
    <source>
        <dbReference type="SAM" id="Phobius"/>
    </source>
</evidence>
<feature type="transmembrane region" description="Helical" evidence="10">
    <location>
        <begin position="70"/>
        <end position="94"/>
    </location>
</feature>
<keyword evidence="6 10" id="KW-0472">Membrane</keyword>
<evidence type="ECO:0000256" key="7">
    <source>
        <dbReference type="ARBA" id="ARBA00023170"/>
    </source>
</evidence>
<feature type="domain" description="G-protein coupled receptors family 1 profile" evidence="11">
    <location>
        <begin position="49"/>
        <end position="283"/>
    </location>
</feature>
<evidence type="ECO:0000256" key="4">
    <source>
        <dbReference type="ARBA" id="ARBA00022989"/>
    </source>
</evidence>
<proteinExistence type="inferred from homology"/>
<dbReference type="PANTHER" id="PTHR45695:SF26">
    <property type="entry name" value="NEUROPEPTIDE CCHAMIDE-1 RECEPTOR"/>
    <property type="match status" value="1"/>
</dbReference>
<gene>
    <name evidence="12" type="ORF">K0M31_009541</name>
</gene>
<dbReference type="SUPFAM" id="SSF81321">
    <property type="entry name" value="Family A G protein-coupled receptor-like"/>
    <property type="match status" value="1"/>
</dbReference>
<dbReference type="PROSITE" id="PS50262">
    <property type="entry name" value="G_PROTEIN_RECEP_F1_2"/>
    <property type="match status" value="1"/>
</dbReference>
<dbReference type="PROSITE" id="PS00237">
    <property type="entry name" value="G_PROTEIN_RECEP_F1_1"/>
    <property type="match status" value="1"/>
</dbReference>
<evidence type="ECO:0000259" key="11">
    <source>
        <dbReference type="PROSITE" id="PS50262"/>
    </source>
</evidence>
<reference evidence="12" key="1">
    <citation type="submission" date="2021-10" db="EMBL/GenBank/DDBJ databases">
        <title>Melipona bicolor Genome sequencing and assembly.</title>
        <authorList>
            <person name="Araujo N.S."/>
            <person name="Arias M.C."/>
        </authorList>
    </citation>
    <scope>NUCLEOTIDE SEQUENCE</scope>
    <source>
        <strain evidence="12">USP_2M_L1-L4_2017</strain>
        <tissue evidence="12">Whole body</tissue>
    </source>
</reference>